<organism evidence="8 9">
    <name type="scientific">Candidatus Lachnoclostridium stercoripullorum</name>
    <dbReference type="NCBI Taxonomy" id="2838635"/>
    <lineage>
        <taxon>Bacteria</taxon>
        <taxon>Bacillati</taxon>
        <taxon>Bacillota</taxon>
        <taxon>Clostridia</taxon>
        <taxon>Lachnospirales</taxon>
        <taxon>Lachnospiraceae</taxon>
    </lineage>
</organism>
<dbReference type="Pfam" id="PF00266">
    <property type="entry name" value="Aminotran_5"/>
    <property type="match status" value="1"/>
</dbReference>
<dbReference type="EMBL" id="DXEU01000126">
    <property type="protein sequence ID" value="HIX52557.1"/>
    <property type="molecule type" value="Genomic_DNA"/>
</dbReference>
<evidence type="ECO:0000256" key="1">
    <source>
        <dbReference type="ARBA" id="ARBA00001933"/>
    </source>
</evidence>
<dbReference type="EC" id="2.8.1.7" evidence="3"/>
<dbReference type="GO" id="GO:0031071">
    <property type="term" value="F:cysteine desulfurase activity"/>
    <property type="evidence" value="ECO:0007669"/>
    <property type="project" value="UniProtKB-EC"/>
</dbReference>
<dbReference type="Gene3D" id="3.90.1150.10">
    <property type="entry name" value="Aspartate Aminotransferase, domain 1"/>
    <property type="match status" value="1"/>
</dbReference>
<comment type="cofactor">
    <cofactor evidence="1 6">
        <name>pyridoxal 5'-phosphate</name>
        <dbReference type="ChEBI" id="CHEBI:597326"/>
    </cofactor>
</comment>
<sequence>MIYLDNAATTAAKPPEVARAVAEAIVGGAGNADRGGLGASLEASRTIFKARQKIARLFGCPQTEQTAFTANSTESLNMAIQGLLRPGDHVITTVMEHNSVLRPLRRMEEQGVRLTVLPVHPGVDWQIPAEAFEAAVCADTRMIVCTHAANLTGDPVDIEAVGKICRRRGILFVLDASQTAGVLDIDMERMNIDVVCFTGHKSLMGPQGTGGLCVRKGVEIRPLLEGGTGIRTYDPRQPLVMPTALEAGTLNGHGLAGLLAALEWREKEGKTAAEREISLAEQFYRGIRELPGVTVYGNFRRRQRAPIVAMNLYGYDSALVAEELYGRFGIQTRAGGHCAPLYHRALGTERQGAVRFSFSCFNTEEEAAEAVRAVSVLSEEG</sequence>
<dbReference type="InterPro" id="IPR015422">
    <property type="entry name" value="PyrdxlP-dep_Trfase_small"/>
</dbReference>
<reference evidence="8" key="1">
    <citation type="journal article" date="2021" name="PeerJ">
        <title>Extensive microbial diversity within the chicken gut microbiome revealed by metagenomics and culture.</title>
        <authorList>
            <person name="Gilroy R."/>
            <person name="Ravi A."/>
            <person name="Getino M."/>
            <person name="Pursley I."/>
            <person name="Horton D.L."/>
            <person name="Alikhan N.F."/>
            <person name="Baker D."/>
            <person name="Gharbi K."/>
            <person name="Hall N."/>
            <person name="Watson M."/>
            <person name="Adriaenssens E.M."/>
            <person name="Foster-Nyarko E."/>
            <person name="Jarju S."/>
            <person name="Secka A."/>
            <person name="Antonio M."/>
            <person name="Oren A."/>
            <person name="Chaudhuri R.R."/>
            <person name="La Ragione R."/>
            <person name="Hildebrand F."/>
            <person name="Pallen M.J."/>
        </authorList>
    </citation>
    <scope>NUCLEOTIDE SEQUENCE</scope>
    <source>
        <strain evidence="8">ChiGjej4B4-12881</strain>
    </source>
</reference>
<evidence type="ECO:0000256" key="2">
    <source>
        <dbReference type="ARBA" id="ARBA00010447"/>
    </source>
</evidence>
<evidence type="ECO:0000256" key="5">
    <source>
        <dbReference type="ARBA" id="ARBA00050776"/>
    </source>
</evidence>
<gene>
    <name evidence="8" type="ORF">IAA28_07110</name>
</gene>
<dbReference type="SUPFAM" id="SSF53383">
    <property type="entry name" value="PLP-dependent transferases"/>
    <property type="match status" value="1"/>
</dbReference>
<evidence type="ECO:0000256" key="6">
    <source>
        <dbReference type="RuleBase" id="RU004504"/>
    </source>
</evidence>
<dbReference type="InterPro" id="IPR000192">
    <property type="entry name" value="Aminotrans_V_dom"/>
</dbReference>
<feature type="domain" description="Aminotransferase class V" evidence="7">
    <location>
        <begin position="2"/>
        <end position="366"/>
    </location>
</feature>
<dbReference type="InterPro" id="IPR016454">
    <property type="entry name" value="Cysteine_dSase"/>
</dbReference>
<comment type="similarity">
    <text evidence="2">Belongs to the class-V pyridoxal-phosphate-dependent aminotransferase family. Csd subfamily.</text>
</comment>
<comment type="caution">
    <text evidence="8">The sequence shown here is derived from an EMBL/GenBank/DDBJ whole genome shotgun (WGS) entry which is preliminary data.</text>
</comment>
<evidence type="ECO:0000259" key="7">
    <source>
        <dbReference type="Pfam" id="PF00266"/>
    </source>
</evidence>
<keyword evidence="8" id="KW-0808">Transferase</keyword>
<keyword evidence="8" id="KW-0032">Aminotransferase</keyword>
<evidence type="ECO:0000313" key="8">
    <source>
        <dbReference type="EMBL" id="HIX52557.1"/>
    </source>
</evidence>
<dbReference type="Gene3D" id="3.40.640.10">
    <property type="entry name" value="Type I PLP-dependent aspartate aminotransferase-like (Major domain)"/>
    <property type="match status" value="1"/>
</dbReference>
<proteinExistence type="inferred from homology"/>
<dbReference type="PIRSF" id="PIRSF005572">
    <property type="entry name" value="NifS"/>
    <property type="match status" value="1"/>
</dbReference>
<accession>A0A9D1W597</accession>
<keyword evidence="4" id="KW-0663">Pyridoxal phosphate</keyword>
<dbReference type="PANTHER" id="PTHR43586:SF4">
    <property type="entry name" value="ISOPENICILLIN N EPIMERASE"/>
    <property type="match status" value="1"/>
</dbReference>
<comment type="catalytic activity">
    <reaction evidence="5">
        <text>(sulfur carrier)-H + L-cysteine = (sulfur carrier)-SH + L-alanine</text>
        <dbReference type="Rhea" id="RHEA:43892"/>
        <dbReference type="Rhea" id="RHEA-COMP:14737"/>
        <dbReference type="Rhea" id="RHEA-COMP:14739"/>
        <dbReference type="ChEBI" id="CHEBI:29917"/>
        <dbReference type="ChEBI" id="CHEBI:35235"/>
        <dbReference type="ChEBI" id="CHEBI:57972"/>
        <dbReference type="ChEBI" id="CHEBI:64428"/>
        <dbReference type="EC" id="2.8.1.7"/>
    </reaction>
</comment>
<dbReference type="InterPro" id="IPR010969">
    <property type="entry name" value="Cys_dSase-rel_unknwn_funct"/>
</dbReference>
<evidence type="ECO:0000256" key="3">
    <source>
        <dbReference type="ARBA" id="ARBA00012239"/>
    </source>
</evidence>
<evidence type="ECO:0000256" key="4">
    <source>
        <dbReference type="ARBA" id="ARBA00022898"/>
    </source>
</evidence>
<name>A0A9D1W597_9FIRM</name>
<dbReference type="InterPro" id="IPR015424">
    <property type="entry name" value="PyrdxlP-dep_Trfase"/>
</dbReference>
<dbReference type="PROSITE" id="PS00595">
    <property type="entry name" value="AA_TRANSFER_CLASS_5"/>
    <property type="match status" value="1"/>
</dbReference>
<evidence type="ECO:0000313" key="9">
    <source>
        <dbReference type="Proteomes" id="UP000886780"/>
    </source>
</evidence>
<dbReference type="AlphaFoldDB" id="A0A9D1W597"/>
<protein>
    <recommendedName>
        <fullName evidence="3">cysteine desulfurase</fullName>
        <ecNumber evidence="3">2.8.1.7</ecNumber>
    </recommendedName>
</protein>
<dbReference type="PANTHER" id="PTHR43586">
    <property type="entry name" value="CYSTEINE DESULFURASE"/>
    <property type="match status" value="1"/>
</dbReference>
<reference evidence="8" key="2">
    <citation type="submission" date="2021-04" db="EMBL/GenBank/DDBJ databases">
        <authorList>
            <person name="Gilroy R."/>
        </authorList>
    </citation>
    <scope>NUCLEOTIDE SEQUENCE</scope>
    <source>
        <strain evidence="8">ChiGjej4B4-12881</strain>
    </source>
</reference>
<dbReference type="InterPro" id="IPR020578">
    <property type="entry name" value="Aminotrans_V_PyrdxlP_BS"/>
</dbReference>
<dbReference type="Proteomes" id="UP000886780">
    <property type="component" value="Unassembled WGS sequence"/>
</dbReference>
<dbReference type="InterPro" id="IPR015421">
    <property type="entry name" value="PyrdxlP-dep_Trfase_major"/>
</dbReference>
<dbReference type="NCBIfam" id="TIGR01977">
    <property type="entry name" value="am_tr_V_EF2568"/>
    <property type="match status" value="1"/>
</dbReference>
<dbReference type="GO" id="GO:0008483">
    <property type="term" value="F:transaminase activity"/>
    <property type="evidence" value="ECO:0007669"/>
    <property type="project" value="UniProtKB-KW"/>
</dbReference>